<proteinExistence type="predicted"/>
<evidence type="ECO:0000313" key="2">
    <source>
        <dbReference type="Proteomes" id="UP000076154"/>
    </source>
</evidence>
<dbReference type="EMBL" id="LUEZ02000080">
    <property type="protein sequence ID" value="RDB19386.1"/>
    <property type="molecule type" value="Genomic_DNA"/>
</dbReference>
<dbReference type="Proteomes" id="UP000076154">
    <property type="component" value="Unassembled WGS sequence"/>
</dbReference>
<dbReference type="InParanoid" id="A0A369JKR2"/>
<comment type="caution">
    <text evidence="1">The sequence shown here is derived from an EMBL/GenBank/DDBJ whole genome shotgun (WGS) entry which is preliminary data.</text>
</comment>
<keyword evidence="2" id="KW-1185">Reference proteome</keyword>
<reference evidence="1" key="1">
    <citation type="submission" date="2018-04" db="EMBL/GenBank/DDBJ databases">
        <title>Whole genome sequencing of Hypsizygus marmoreus.</title>
        <authorList>
            <person name="Choi I.-G."/>
            <person name="Min B."/>
            <person name="Kim J.-G."/>
            <person name="Kim S."/>
            <person name="Oh Y.-L."/>
            <person name="Kong W.-S."/>
            <person name="Park H."/>
            <person name="Jeong J."/>
            <person name="Song E.-S."/>
        </authorList>
    </citation>
    <scope>NUCLEOTIDE SEQUENCE [LARGE SCALE GENOMIC DNA]</scope>
    <source>
        <strain evidence="1">51987-8</strain>
    </source>
</reference>
<organism evidence="1 2">
    <name type="scientific">Hypsizygus marmoreus</name>
    <name type="common">White beech mushroom</name>
    <name type="synonym">Agaricus marmoreus</name>
    <dbReference type="NCBI Taxonomy" id="39966"/>
    <lineage>
        <taxon>Eukaryota</taxon>
        <taxon>Fungi</taxon>
        <taxon>Dikarya</taxon>
        <taxon>Basidiomycota</taxon>
        <taxon>Agaricomycotina</taxon>
        <taxon>Agaricomycetes</taxon>
        <taxon>Agaricomycetidae</taxon>
        <taxon>Agaricales</taxon>
        <taxon>Tricholomatineae</taxon>
        <taxon>Lyophyllaceae</taxon>
        <taxon>Hypsizygus</taxon>
    </lineage>
</organism>
<gene>
    <name evidence="1" type="ORF">Hypma_013569</name>
</gene>
<name>A0A369JKR2_HYPMA</name>
<dbReference type="AlphaFoldDB" id="A0A369JKR2"/>
<sequence length="146" mass="16120">MSQINASTFSSFIPTLDRRPAPIYVLTPSLHPPCVAKCGLSRRPIAGGLWTDIDCLTDTCAFRPIPVYSAPSTLPSTHHPPLRSRHAVPTVLVPETKPFVDFEGFGVDTHDRLLDIAAETSYSRHRYSTHFLHALVVVLSSLDMIL</sequence>
<accession>A0A369JKR2</accession>
<protein>
    <submittedName>
        <fullName evidence="1">Uncharacterized protein</fullName>
    </submittedName>
</protein>
<evidence type="ECO:0000313" key="1">
    <source>
        <dbReference type="EMBL" id="RDB19386.1"/>
    </source>
</evidence>